<dbReference type="PANTHER" id="PTHR37512">
    <property type="entry name" value="TRIFUNCTIONAL NAD BIOSYNTHESIS/REGULATOR PROTEIN NADR"/>
    <property type="match status" value="1"/>
</dbReference>
<proteinExistence type="predicted"/>
<dbReference type="Proteomes" id="UP000263268">
    <property type="component" value="Unassembled WGS sequence"/>
</dbReference>
<dbReference type="InterPro" id="IPR038727">
    <property type="entry name" value="NadR/Ttd14_AAA_dom"/>
</dbReference>
<evidence type="ECO:0000313" key="2">
    <source>
        <dbReference type="EMBL" id="HCY82788.1"/>
    </source>
</evidence>
<feature type="domain" description="NadR/Ttd14 AAA" evidence="1">
    <location>
        <begin position="2"/>
        <end position="160"/>
    </location>
</feature>
<dbReference type="GO" id="GO:0016779">
    <property type="term" value="F:nucleotidyltransferase activity"/>
    <property type="evidence" value="ECO:0007669"/>
    <property type="project" value="UniProtKB-KW"/>
</dbReference>
<name>A0A3D6BUW5_9FLAO</name>
<gene>
    <name evidence="2" type="ORF">DHV22_14935</name>
</gene>
<dbReference type="InterPro" id="IPR052735">
    <property type="entry name" value="NAD_biosynth-regulator"/>
</dbReference>
<dbReference type="Pfam" id="PF13521">
    <property type="entry name" value="AAA_28"/>
    <property type="match status" value="1"/>
</dbReference>
<sequence length="174" mass="20112">MKIVLFGPESTGKTVLAKQLAAHYNTLWVPEFSRIFAEEKAKKNESLTKADVLTIAKGQIALENALAKQVDRLLICDTNLLETKVYSKAYYQGYSPEILNKYALENYYNLYFLTNIDIPWEFDGIRDKPHEREVMFNLFQDELINNNLPYVLLSGSFSKRLDTAIEHIDKLLKK</sequence>
<evidence type="ECO:0000259" key="1">
    <source>
        <dbReference type="Pfam" id="PF13521"/>
    </source>
</evidence>
<dbReference type="AlphaFoldDB" id="A0A3D6BUW5"/>
<keyword evidence="2" id="KW-0548">Nucleotidyltransferase</keyword>
<dbReference type="InterPro" id="IPR027417">
    <property type="entry name" value="P-loop_NTPase"/>
</dbReference>
<dbReference type="Gene3D" id="3.40.50.300">
    <property type="entry name" value="P-loop containing nucleotide triphosphate hydrolases"/>
    <property type="match status" value="1"/>
</dbReference>
<protein>
    <submittedName>
        <fullName evidence="2">Nicotinate-nucleotide adenylyltransferase</fullName>
    </submittedName>
</protein>
<dbReference type="PANTHER" id="PTHR37512:SF1">
    <property type="entry name" value="NADR_TTD14 AAA DOMAIN-CONTAINING PROTEIN"/>
    <property type="match status" value="1"/>
</dbReference>
<keyword evidence="2" id="KW-0808">Transferase</keyword>
<dbReference type="EMBL" id="DPRK01000237">
    <property type="protein sequence ID" value="HCY82788.1"/>
    <property type="molecule type" value="Genomic_DNA"/>
</dbReference>
<reference evidence="2 3" key="1">
    <citation type="journal article" date="2018" name="Nat. Biotechnol.">
        <title>A standardized bacterial taxonomy based on genome phylogeny substantially revises the tree of life.</title>
        <authorList>
            <person name="Parks D.H."/>
            <person name="Chuvochina M."/>
            <person name="Waite D.W."/>
            <person name="Rinke C."/>
            <person name="Skarshewski A."/>
            <person name="Chaumeil P.A."/>
            <person name="Hugenholtz P."/>
        </authorList>
    </citation>
    <scope>NUCLEOTIDE SEQUENCE [LARGE SCALE GENOMIC DNA]</scope>
    <source>
        <strain evidence="2">UBA10227</strain>
    </source>
</reference>
<dbReference type="SUPFAM" id="SSF52540">
    <property type="entry name" value="P-loop containing nucleoside triphosphate hydrolases"/>
    <property type="match status" value="1"/>
</dbReference>
<evidence type="ECO:0000313" key="3">
    <source>
        <dbReference type="Proteomes" id="UP000263268"/>
    </source>
</evidence>
<comment type="caution">
    <text evidence="2">The sequence shown here is derived from an EMBL/GenBank/DDBJ whole genome shotgun (WGS) entry which is preliminary data.</text>
</comment>
<accession>A0A3D6BUW5</accession>
<organism evidence="2 3">
    <name type="scientific">Xanthomarina gelatinilytica</name>
    <dbReference type="NCBI Taxonomy" id="1137281"/>
    <lineage>
        <taxon>Bacteria</taxon>
        <taxon>Pseudomonadati</taxon>
        <taxon>Bacteroidota</taxon>
        <taxon>Flavobacteriia</taxon>
        <taxon>Flavobacteriales</taxon>
        <taxon>Flavobacteriaceae</taxon>
        <taxon>Xanthomarina</taxon>
    </lineage>
</organism>